<dbReference type="EMBL" id="FNHU01000021">
    <property type="protein sequence ID" value="SDN27075.1"/>
    <property type="molecule type" value="Genomic_DNA"/>
</dbReference>
<sequence length="478" mass="52196">MSASTASQPLTLDPDRLLPADPTTRAVARELLAEVAEAPIISPHGHVPAEWLARDISFADPTSLLLTPDHYTNRLLHSLAGVELADLGVPVGSGLSPERSRTAFRLLCKHWHLLAGTPVQTWFTEVFHDVFGVRARPSARTADAIYDQIDAALRTPEFTARALYQRFNIAVLATTDDPCSDLAAHRALAADPDWNGRVIPTFRPDAYLEPARPDWRALTEALGLAADQDVSTYAGHVEAMGRRRAFFKSCGAVSSDHSHADAGTQRLEEAEAEVLYARALAGTIDATDAARLRRHMLSDQARLAVDDGLVMTLHPAVYRNHDSGALARYGADVGGDIPMGVEFTRALRPLLDAYGNAAGFHLIPFTIDEAVYSRELAPLAGWYRAVYVGVPWWFIDEPDAIVRFREATTGSATFYKTSGFIDDTRAFCSIPARHGIARRCDAGFLARLVVEHRLGMDEAAAVARDLVDAVPRRAFKLG</sequence>
<dbReference type="RefSeq" id="WP_256329513.1">
    <property type="nucleotide sequence ID" value="NZ_FNHU01000021.1"/>
</dbReference>
<accession>A0A1H0A0V0</accession>
<protein>
    <recommendedName>
        <fullName evidence="5">Uronate isomerase</fullName>
        <ecNumber evidence="4">5.3.1.12</ecNumber>
    </recommendedName>
</protein>
<dbReference type="Proteomes" id="UP000199671">
    <property type="component" value="Unassembled WGS sequence"/>
</dbReference>
<gene>
    <name evidence="7" type="ORF">SAMN04487766_12112</name>
</gene>
<proteinExistence type="inferred from homology"/>
<evidence type="ECO:0000256" key="3">
    <source>
        <dbReference type="ARBA" id="ARBA00008397"/>
    </source>
</evidence>
<name>A0A1H0A0V0_9ACTO</name>
<dbReference type="GO" id="GO:0008880">
    <property type="term" value="F:glucuronate isomerase activity"/>
    <property type="evidence" value="ECO:0007669"/>
    <property type="project" value="UniProtKB-EC"/>
</dbReference>
<evidence type="ECO:0000256" key="6">
    <source>
        <dbReference type="ARBA" id="ARBA00023235"/>
    </source>
</evidence>
<comment type="similarity">
    <text evidence="3">Belongs to the metallo-dependent hydrolases superfamily. Uronate isomerase family.</text>
</comment>
<evidence type="ECO:0000313" key="7">
    <source>
        <dbReference type="EMBL" id="SDN27075.1"/>
    </source>
</evidence>
<evidence type="ECO:0000256" key="4">
    <source>
        <dbReference type="ARBA" id="ARBA00012546"/>
    </source>
</evidence>
<comment type="pathway">
    <text evidence="2">Carbohydrate metabolism; pentose and glucuronate interconversion.</text>
</comment>
<dbReference type="AlphaFoldDB" id="A0A1H0A0V0"/>
<comment type="catalytic activity">
    <reaction evidence="1">
        <text>D-glucuronate = D-fructuronate</text>
        <dbReference type="Rhea" id="RHEA:13049"/>
        <dbReference type="ChEBI" id="CHEBI:58720"/>
        <dbReference type="ChEBI" id="CHEBI:59863"/>
        <dbReference type="EC" id="5.3.1.12"/>
    </reaction>
</comment>
<dbReference type="NCBIfam" id="NF002794">
    <property type="entry name" value="PRK02925.1"/>
    <property type="match status" value="1"/>
</dbReference>
<keyword evidence="6 7" id="KW-0413">Isomerase</keyword>
<dbReference type="SUPFAM" id="SSF51556">
    <property type="entry name" value="Metallo-dependent hydrolases"/>
    <property type="match status" value="1"/>
</dbReference>
<dbReference type="EC" id="5.3.1.12" evidence="4"/>
<dbReference type="UniPathway" id="UPA00246"/>
<dbReference type="PANTHER" id="PTHR30068">
    <property type="entry name" value="URONATE ISOMERASE"/>
    <property type="match status" value="1"/>
</dbReference>
<evidence type="ECO:0000256" key="2">
    <source>
        <dbReference type="ARBA" id="ARBA00004892"/>
    </source>
</evidence>
<dbReference type="Gene3D" id="3.20.20.140">
    <property type="entry name" value="Metal-dependent hydrolases"/>
    <property type="match status" value="1"/>
</dbReference>
<dbReference type="GO" id="GO:0019698">
    <property type="term" value="P:D-galacturonate catabolic process"/>
    <property type="evidence" value="ECO:0007669"/>
    <property type="project" value="TreeGrafter"/>
</dbReference>
<dbReference type="Pfam" id="PF02614">
    <property type="entry name" value="UxaC"/>
    <property type="match status" value="1"/>
</dbReference>
<evidence type="ECO:0000256" key="5">
    <source>
        <dbReference type="ARBA" id="ARBA00020555"/>
    </source>
</evidence>
<evidence type="ECO:0000313" key="8">
    <source>
        <dbReference type="Proteomes" id="UP000199671"/>
    </source>
</evidence>
<dbReference type="PANTHER" id="PTHR30068:SF4">
    <property type="entry name" value="URONATE ISOMERASE"/>
    <property type="match status" value="1"/>
</dbReference>
<dbReference type="InterPro" id="IPR003766">
    <property type="entry name" value="Uronate_isomerase"/>
</dbReference>
<dbReference type="Gene3D" id="1.10.2020.10">
    <property type="entry name" value="uronate isomerase, domain 2, chain A"/>
    <property type="match status" value="1"/>
</dbReference>
<evidence type="ECO:0000256" key="1">
    <source>
        <dbReference type="ARBA" id="ARBA00001165"/>
    </source>
</evidence>
<dbReference type="InterPro" id="IPR032466">
    <property type="entry name" value="Metal_Hydrolase"/>
</dbReference>
<organism evidence="7 8">
    <name type="scientific">Actinomyces ruminicola</name>
    <dbReference type="NCBI Taxonomy" id="332524"/>
    <lineage>
        <taxon>Bacteria</taxon>
        <taxon>Bacillati</taxon>
        <taxon>Actinomycetota</taxon>
        <taxon>Actinomycetes</taxon>
        <taxon>Actinomycetales</taxon>
        <taxon>Actinomycetaceae</taxon>
        <taxon>Actinomyces</taxon>
    </lineage>
</organism>
<reference evidence="7 8" key="1">
    <citation type="submission" date="2016-10" db="EMBL/GenBank/DDBJ databases">
        <authorList>
            <person name="de Groot N.N."/>
        </authorList>
    </citation>
    <scope>NUCLEOTIDE SEQUENCE [LARGE SCALE GENOMIC DNA]</scope>
    <source>
        <strain evidence="7 8">KPR-7B</strain>
    </source>
</reference>
<dbReference type="GO" id="GO:0042840">
    <property type="term" value="P:D-glucuronate catabolic process"/>
    <property type="evidence" value="ECO:0007669"/>
    <property type="project" value="TreeGrafter"/>
</dbReference>